<proteinExistence type="predicted"/>
<evidence type="ECO:0000313" key="1">
    <source>
        <dbReference type="EMBL" id="KAJ8122824.1"/>
    </source>
</evidence>
<gene>
    <name evidence="1" type="ORF">ONZ43_g1077</name>
</gene>
<sequence>MASRESIDSAYSASPLIQDPAFQPSSKHHEGHVKAVGDNAPTKFKISTLVGIFRLAALISGFVMSIKLSILGGWRPEGIVLIVFSWVTFGWDALMVSTFLQKLQKPSFQISLVLGNGRRIPFGPTGEGNSGEKHSRYCPRAFWIDLLLVILVLSFNVTQSFVGGWYYHDYYSRTVALNWIPISFHLVIVLLTMFPSFGMGHVRFETVEMPQIALP</sequence>
<reference evidence="1" key="1">
    <citation type="submission" date="2022-11" db="EMBL/GenBank/DDBJ databases">
        <title>Genome Sequence of Nemania bipapillata.</title>
        <authorList>
            <person name="Buettner E."/>
        </authorList>
    </citation>
    <scope>NUCLEOTIDE SEQUENCE</scope>
    <source>
        <strain evidence="1">CP14</strain>
    </source>
</reference>
<name>A0ACC2J5V1_9PEZI</name>
<keyword evidence="2" id="KW-1185">Reference proteome</keyword>
<accession>A0ACC2J5V1</accession>
<comment type="caution">
    <text evidence="1">The sequence shown here is derived from an EMBL/GenBank/DDBJ whole genome shotgun (WGS) entry which is preliminary data.</text>
</comment>
<protein>
    <submittedName>
        <fullName evidence="1">Uncharacterized protein</fullName>
    </submittedName>
</protein>
<dbReference type="EMBL" id="JAPESX010000168">
    <property type="protein sequence ID" value="KAJ8122824.1"/>
    <property type="molecule type" value="Genomic_DNA"/>
</dbReference>
<evidence type="ECO:0000313" key="2">
    <source>
        <dbReference type="Proteomes" id="UP001153334"/>
    </source>
</evidence>
<organism evidence="1 2">
    <name type="scientific">Nemania bipapillata</name>
    <dbReference type="NCBI Taxonomy" id="110536"/>
    <lineage>
        <taxon>Eukaryota</taxon>
        <taxon>Fungi</taxon>
        <taxon>Dikarya</taxon>
        <taxon>Ascomycota</taxon>
        <taxon>Pezizomycotina</taxon>
        <taxon>Sordariomycetes</taxon>
        <taxon>Xylariomycetidae</taxon>
        <taxon>Xylariales</taxon>
        <taxon>Xylariaceae</taxon>
        <taxon>Nemania</taxon>
    </lineage>
</organism>
<dbReference type="Proteomes" id="UP001153334">
    <property type="component" value="Unassembled WGS sequence"/>
</dbReference>